<name>A0A829H7E9_LACPA</name>
<gene>
    <name evidence="2" type="ORF">Lpp41_07559</name>
</gene>
<keyword evidence="1" id="KW-0812">Transmembrane</keyword>
<evidence type="ECO:0000256" key="1">
    <source>
        <dbReference type="SAM" id="Phobius"/>
    </source>
</evidence>
<dbReference type="AlphaFoldDB" id="A0A829H7E9"/>
<keyword evidence="1" id="KW-0472">Membrane</keyword>
<dbReference type="EMBL" id="ANKE01000348">
    <property type="protein sequence ID" value="EPC73214.1"/>
    <property type="molecule type" value="Genomic_DNA"/>
</dbReference>
<organism evidence="2 3">
    <name type="scientific">Lacticaseibacillus paracasei subsp. paracasei Lpp41</name>
    <dbReference type="NCBI Taxonomy" id="1256208"/>
    <lineage>
        <taxon>Bacteria</taxon>
        <taxon>Bacillati</taxon>
        <taxon>Bacillota</taxon>
        <taxon>Bacilli</taxon>
        <taxon>Lactobacillales</taxon>
        <taxon>Lactobacillaceae</taxon>
        <taxon>Lacticaseibacillus</taxon>
    </lineage>
</organism>
<accession>A0A829H7E9</accession>
<keyword evidence="1" id="KW-1133">Transmembrane helix</keyword>
<proteinExistence type="predicted"/>
<comment type="caution">
    <text evidence="2">The sequence shown here is derived from an EMBL/GenBank/DDBJ whole genome shotgun (WGS) entry which is preliminary data.</text>
</comment>
<evidence type="ECO:0000313" key="2">
    <source>
        <dbReference type="EMBL" id="EPC73214.1"/>
    </source>
</evidence>
<dbReference type="Proteomes" id="UP000014244">
    <property type="component" value="Unassembled WGS sequence"/>
</dbReference>
<reference evidence="2 3" key="1">
    <citation type="journal article" date="2013" name="PLoS ONE">
        <title>Lactobacillus paracasei comparative genomics: towards species pan-genome definition and exploitation of diversity.</title>
        <authorList>
            <person name="Smokvina T."/>
            <person name="Wels M."/>
            <person name="Polka J."/>
            <person name="Chervaux C."/>
            <person name="Brisse S."/>
            <person name="Boekhorst J."/>
            <person name="van Hylckama Vlieg J.E."/>
            <person name="Siezen R.J."/>
        </authorList>
    </citation>
    <scope>NUCLEOTIDE SEQUENCE [LARGE SCALE GENOMIC DNA]</scope>
    <source>
        <strain evidence="2 3">Lpp41</strain>
    </source>
</reference>
<feature type="transmembrane region" description="Helical" evidence="1">
    <location>
        <begin position="12"/>
        <end position="33"/>
    </location>
</feature>
<sequence>MKNKENVTLDTFSVLNSAGWFLTIANIAGITQLSWHAILGYWLVLLLICLATAIIDPLVNKGGEK</sequence>
<feature type="transmembrane region" description="Helical" evidence="1">
    <location>
        <begin position="39"/>
        <end position="59"/>
    </location>
</feature>
<evidence type="ECO:0000313" key="3">
    <source>
        <dbReference type="Proteomes" id="UP000014244"/>
    </source>
</evidence>
<protein>
    <submittedName>
        <fullName evidence="2">Uncharacterized protein</fullName>
    </submittedName>
</protein>